<dbReference type="InterPro" id="IPR013216">
    <property type="entry name" value="Methyltransf_11"/>
</dbReference>
<dbReference type="PROSITE" id="PS51685">
    <property type="entry name" value="SAM_MT_ERG6_SMT"/>
    <property type="match status" value="1"/>
</dbReference>
<comment type="similarity">
    <text evidence="12 13">Belongs to the class I-like SAM-binding methyltransferase superfamily. Erg6/SMT family.</text>
</comment>
<dbReference type="GO" id="GO:0006694">
    <property type="term" value="P:steroid biosynthetic process"/>
    <property type="evidence" value="ECO:0007669"/>
    <property type="project" value="InterPro"/>
</dbReference>
<dbReference type="EC" id="2.1.1.-" evidence="13"/>
<comment type="subcellular location">
    <subcellularLocation>
        <location evidence="1">Microsome membrane</location>
        <topology evidence="1">Single-pass membrane protein</topology>
    </subcellularLocation>
</comment>
<evidence type="ECO:0000256" key="6">
    <source>
        <dbReference type="ARBA" id="ARBA00022692"/>
    </source>
</evidence>
<dbReference type="Pfam" id="PF08241">
    <property type="entry name" value="Methyltransf_11"/>
    <property type="match status" value="1"/>
</dbReference>
<evidence type="ECO:0000256" key="1">
    <source>
        <dbReference type="ARBA" id="ARBA00004111"/>
    </source>
</evidence>
<dbReference type="PANTHER" id="PTHR44742">
    <property type="match status" value="1"/>
</dbReference>
<evidence type="ECO:0000256" key="11">
    <source>
        <dbReference type="ARBA" id="ARBA00023136"/>
    </source>
</evidence>
<keyword evidence="3 12" id="KW-0489">Methyltransferase</keyword>
<dbReference type="SUPFAM" id="SSF53335">
    <property type="entry name" value="S-adenosyl-L-methionine-dependent methyltransferases"/>
    <property type="match status" value="1"/>
</dbReference>
<keyword evidence="2" id="KW-0444">Lipid biosynthesis</keyword>
<evidence type="ECO:0000256" key="12">
    <source>
        <dbReference type="PROSITE-ProRule" id="PRU01022"/>
    </source>
</evidence>
<evidence type="ECO:0000313" key="17">
    <source>
        <dbReference type="EMBL" id="KAK9816266.1"/>
    </source>
</evidence>
<dbReference type="GO" id="GO:0008757">
    <property type="term" value="F:S-adenosylmethionine-dependent methyltransferase activity"/>
    <property type="evidence" value="ECO:0007669"/>
    <property type="project" value="InterPro"/>
</dbReference>
<accession>A0AAW1PRF5</accession>
<dbReference type="InterPro" id="IPR013705">
    <property type="entry name" value="Sterol_MeTrfase_C"/>
</dbReference>
<evidence type="ECO:0000259" key="16">
    <source>
        <dbReference type="PROSITE" id="PS51685"/>
    </source>
</evidence>
<dbReference type="Pfam" id="PF08498">
    <property type="entry name" value="Sterol_MT_C"/>
    <property type="match status" value="1"/>
</dbReference>
<dbReference type="CDD" id="cd02440">
    <property type="entry name" value="AdoMet_MTases"/>
    <property type="match status" value="1"/>
</dbReference>
<keyword evidence="10" id="KW-0443">Lipid metabolism</keyword>
<feature type="domain" description="SAM-dependent methyltransferase Erg6/SMT-type" evidence="16">
    <location>
        <begin position="106"/>
        <end position="385"/>
    </location>
</feature>
<name>A0AAW1PRF5_9CHLO</name>
<dbReference type="InterPro" id="IPR030384">
    <property type="entry name" value="MeTrfase_SMT"/>
</dbReference>
<evidence type="ECO:0000256" key="2">
    <source>
        <dbReference type="ARBA" id="ARBA00022516"/>
    </source>
</evidence>
<keyword evidence="18" id="KW-1185">Reference proteome</keyword>
<gene>
    <name evidence="17" type="ORF">WJX74_008070</name>
</gene>
<comment type="caution">
    <text evidence="17">The sequence shown here is derived from an EMBL/GenBank/DDBJ whole genome shotgun (WGS) entry which is preliminary data.</text>
</comment>
<feature type="transmembrane region" description="Helical" evidence="15">
    <location>
        <begin position="27"/>
        <end position="47"/>
    </location>
</feature>
<dbReference type="InterPro" id="IPR029063">
    <property type="entry name" value="SAM-dependent_MTases_sf"/>
</dbReference>
<evidence type="ECO:0000256" key="5">
    <source>
        <dbReference type="ARBA" id="ARBA00022691"/>
    </source>
</evidence>
<evidence type="ECO:0000256" key="13">
    <source>
        <dbReference type="RuleBase" id="RU362025"/>
    </source>
</evidence>
<evidence type="ECO:0000256" key="4">
    <source>
        <dbReference type="ARBA" id="ARBA00022679"/>
    </source>
</evidence>
<evidence type="ECO:0000256" key="8">
    <source>
        <dbReference type="ARBA" id="ARBA00022848"/>
    </source>
</evidence>
<sequence>MDQVGRLSRSAQDAFDRASDYCKDKPATAAAIAVAALSVSCAAWTLIPSSNKKQYRRKPGTFELSGGNISSKEIKTEFEGYSKSYGTEAGAGITDRSNTSELVDKFYSLVTDIYEWGWGQSFHFSPLLPGKSVRESEAAHEARLAAILGLRPGKNVLDVGCGVGGPMRTIASTSGGIVTGITINDYQVSRAEMHNANLGLQDLCRPTQGDFLHMPFQDCSFDGAYAIEATCHAAKLSEVYAEIYRVLKPGAIFASYEWVSTAKYNASNKDHVRIIDEINFGNGLPEMRTYKQAEEAGCIAGFEMLESIDLATASPVAGPWYGRLQRSRMQHHINQAIVSTTSFLHLCPAGVKEVHHMLVNVAKSLVDGGEHGVFSPMHLLVFKKPTENGQKAGEKASEGAQKAASSN</sequence>
<evidence type="ECO:0000256" key="9">
    <source>
        <dbReference type="ARBA" id="ARBA00022989"/>
    </source>
</evidence>
<keyword evidence="11 15" id="KW-0472">Membrane</keyword>
<keyword evidence="8" id="KW-0492">Microsome</keyword>
<dbReference type="Gene3D" id="3.40.50.150">
    <property type="entry name" value="Vaccinia Virus protein VP39"/>
    <property type="match status" value="1"/>
</dbReference>
<dbReference type="AlphaFoldDB" id="A0AAW1PRF5"/>
<evidence type="ECO:0000256" key="3">
    <source>
        <dbReference type="ARBA" id="ARBA00022603"/>
    </source>
</evidence>
<keyword evidence="5 12" id="KW-0949">S-adenosyl-L-methionine</keyword>
<feature type="region of interest" description="Disordered" evidence="14">
    <location>
        <begin position="386"/>
        <end position="407"/>
    </location>
</feature>
<evidence type="ECO:0000256" key="10">
    <source>
        <dbReference type="ARBA" id="ARBA00023098"/>
    </source>
</evidence>
<dbReference type="Proteomes" id="UP001438707">
    <property type="component" value="Unassembled WGS sequence"/>
</dbReference>
<evidence type="ECO:0000256" key="7">
    <source>
        <dbReference type="ARBA" id="ARBA00022824"/>
    </source>
</evidence>
<keyword evidence="4 12" id="KW-0808">Transferase</keyword>
<evidence type="ECO:0000256" key="14">
    <source>
        <dbReference type="SAM" id="MobiDB-lite"/>
    </source>
</evidence>
<dbReference type="EMBL" id="JALJOS010000083">
    <property type="protein sequence ID" value="KAK9816266.1"/>
    <property type="molecule type" value="Genomic_DNA"/>
</dbReference>
<evidence type="ECO:0000313" key="18">
    <source>
        <dbReference type="Proteomes" id="UP001438707"/>
    </source>
</evidence>
<organism evidence="17 18">
    <name type="scientific">Apatococcus lobatus</name>
    <dbReference type="NCBI Taxonomy" id="904363"/>
    <lineage>
        <taxon>Eukaryota</taxon>
        <taxon>Viridiplantae</taxon>
        <taxon>Chlorophyta</taxon>
        <taxon>core chlorophytes</taxon>
        <taxon>Trebouxiophyceae</taxon>
        <taxon>Chlorellales</taxon>
        <taxon>Chlorellaceae</taxon>
        <taxon>Apatococcus</taxon>
    </lineage>
</organism>
<dbReference type="GO" id="GO:0032259">
    <property type="term" value="P:methylation"/>
    <property type="evidence" value="ECO:0007669"/>
    <property type="project" value="UniProtKB-KW"/>
</dbReference>
<keyword evidence="6 15" id="KW-0812">Transmembrane</keyword>
<proteinExistence type="inferred from homology"/>
<reference evidence="17 18" key="1">
    <citation type="journal article" date="2024" name="Nat. Commun.">
        <title>Phylogenomics reveals the evolutionary origins of lichenization in chlorophyte algae.</title>
        <authorList>
            <person name="Puginier C."/>
            <person name="Libourel C."/>
            <person name="Otte J."/>
            <person name="Skaloud P."/>
            <person name="Haon M."/>
            <person name="Grisel S."/>
            <person name="Petersen M."/>
            <person name="Berrin J.G."/>
            <person name="Delaux P.M."/>
            <person name="Dal Grande F."/>
            <person name="Keller J."/>
        </authorList>
    </citation>
    <scope>NUCLEOTIDE SEQUENCE [LARGE SCALE GENOMIC DNA]</scope>
    <source>
        <strain evidence="17 18">SAG 2145</strain>
    </source>
</reference>
<evidence type="ECO:0000256" key="15">
    <source>
        <dbReference type="SAM" id="Phobius"/>
    </source>
</evidence>
<protein>
    <recommendedName>
        <fullName evidence="13">Methyltransferase</fullName>
        <ecNumber evidence="13">2.1.1.-</ecNumber>
    </recommendedName>
</protein>
<dbReference type="PANTHER" id="PTHR44742:SF2">
    <property type="entry name" value="24-METHYLENESTEROL C-METHYLTRANSFERASE 2"/>
    <property type="match status" value="1"/>
</dbReference>
<keyword evidence="9 15" id="KW-1133">Transmembrane helix</keyword>
<keyword evidence="7" id="KW-0256">Endoplasmic reticulum</keyword>